<keyword evidence="4" id="KW-0539">Nucleus</keyword>
<feature type="region of interest" description="Disordered" evidence="6">
    <location>
        <begin position="1"/>
        <end position="51"/>
    </location>
</feature>
<evidence type="ECO:0000259" key="7">
    <source>
        <dbReference type="PROSITE" id="PS50888"/>
    </source>
</evidence>
<dbReference type="PANTHER" id="PTHR12565:SF184">
    <property type="entry name" value="BHLH TRANSCRIPTION FACTOR"/>
    <property type="match status" value="1"/>
</dbReference>
<accession>A0A6A3BMS4</accession>
<keyword evidence="3" id="KW-0804">Transcription</keyword>
<keyword evidence="8" id="KW-0808">Transferase</keyword>
<dbReference type="GO" id="GO:0003700">
    <property type="term" value="F:DNA-binding transcription factor activity"/>
    <property type="evidence" value="ECO:0007669"/>
    <property type="project" value="TreeGrafter"/>
</dbReference>
<comment type="caution">
    <text evidence="8">The sequence shown here is derived from an EMBL/GenBank/DDBJ whole genome shotgun (WGS) entry which is preliminary data.</text>
</comment>
<dbReference type="GO" id="GO:0005634">
    <property type="term" value="C:nucleus"/>
    <property type="evidence" value="ECO:0007669"/>
    <property type="project" value="UniProtKB-SubCell"/>
</dbReference>
<feature type="compositionally biased region" description="Basic and acidic residues" evidence="6">
    <location>
        <begin position="12"/>
        <end position="36"/>
    </location>
</feature>
<feature type="coiled-coil region" evidence="5">
    <location>
        <begin position="340"/>
        <end position="367"/>
    </location>
</feature>
<dbReference type="PROSITE" id="PS50888">
    <property type="entry name" value="BHLH"/>
    <property type="match status" value="1"/>
</dbReference>
<proteinExistence type="predicted"/>
<dbReference type="Gene3D" id="4.10.280.10">
    <property type="entry name" value="Helix-loop-helix DNA-binding domain"/>
    <property type="match status" value="1"/>
</dbReference>
<dbReference type="PANTHER" id="PTHR12565">
    <property type="entry name" value="STEROL REGULATORY ELEMENT-BINDING PROTEIN"/>
    <property type="match status" value="1"/>
</dbReference>
<dbReference type="SUPFAM" id="SSF47459">
    <property type="entry name" value="HLH, helix-loop-helix DNA-binding domain"/>
    <property type="match status" value="1"/>
</dbReference>
<keyword evidence="8" id="KW-0418">Kinase</keyword>
<sequence length="433" mass="48288">MAILATEQNEESNEKQCKSTEANDTKPPELPKDYIHVRARRGQATDSHSLAERVRREKISERMKLLQNLVPGCNKSRGSRVQTDSPSSVAMKEFQSNPDRQMELTPYMKPISGSLGGIVEACYRDGGEEVKYRPTGAQHRVDVVLLSSTILFSACYRLSVIPCLSQRARLSTTFSDNGSAVNRKYGSNLPKDIWRVEILKAVDDNSETLPLGWSRFGQYGFAVIDQIDRQNSTTKGLKVSFHMNSCSNLFWLNIRSRKLILQRSHRQPENFKNRTSRNHNSSTDIAFLPDCCKSEAKEALAKLDEALNMTPASFHDSGKAELAALLAGRKGIFRSSKEMKKELEALGKEYEGNAKAAEEEERTAEIEWGRMKDFISSIKGKNIKTVVVYGVLRKDFYGPFGGIKLCNEPAAAAGLSPFLLADATGESVYETIV</sequence>
<evidence type="ECO:0000256" key="4">
    <source>
        <dbReference type="ARBA" id="ARBA00023242"/>
    </source>
</evidence>
<keyword evidence="9" id="KW-1185">Reference proteome</keyword>
<evidence type="ECO:0000256" key="6">
    <source>
        <dbReference type="SAM" id="MobiDB-lite"/>
    </source>
</evidence>
<keyword evidence="5" id="KW-0175">Coiled coil</keyword>
<evidence type="ECO:0000256" key="3">
    <source>
        <dbReference type="ARBA" id="ARBA00023163"/>
    </source>
</evidence>
<dbReference type="InterPro" id="IPR036638">
    <property type="entry name" value="HLH_DNA-bd_sf"/>
</dbReference>
<evidence type="ECO:0000313" key="9">
    <source>
        <dbReference type="Proteomes" id="UP000436088"/>
    </source>
</evidence>
<keyword evidence="2" id="KW-0805">Transcription regulation</keyword>
<evidence type="ECO:0000313" key="8">
    <source>
        <dbReference type="EMBL" id="KAE8717903.1"/>
    </source>
</evidence>
<dbReference type="InterPro" id="IPR011598">
    <property type="entry name" value="bHLH_dom"/>
</dbReference>
<evidence type="ECO:0000256" key="5">
    <source>
        <dbReference type="SAM" id="Coils"/>
    </source>
</evidence>
<dbReference type="AlphaFoldDB" id="A0A6A3BMS4"/>
<dbReference type="EMBL" id="VEPZ02000817">
    <property type="protein sequence ID" value="KAE8717903.1"/>
    <property type="molecule type" value="Genomic_DNA"/>
</dbReference>
<dbReference type="GO" id="GO:0046983">
    <property type="term" value="F:protein dimerization activity"/>
    <property type="evidence" value="ECO:0007669"/>
    <property type="project" value="InterPro"/>
</dbReference>
<dbReference type="Proteomes" id="UP000436088">
    <property type="component" value="Unassembled WGS sequence"/>
</dbReference>
<gene>
    <name evidence="8" type="ORF">F3Y22_tig00110020pilonHSYRG00256</name>
</gene>
<dbReference type="InterPro" id="IPR024097">
    <property type="entry name" value="bHLH_ZIP_TF"/>
</dbReference>
<evidence type="ECO:0000256" key="1">
    <source>
        <dbReference type="ARBA" id="ARBA00004123"/>
    </source>
</evidence>
<evidence type="ECO:0000256" key="2">
    <source>
        <dbReference type="ARBA" id="ARBA00023015"/>
    </source>
</evidence>
<protein>
    <submittedName>
        <fullName evidence="8">Calcium-calmodulin dependent protein kinase 1</fullName>
    </submittedName>
</protein>
<name>A0A6A3BMS4_HIBSY</name>
<reference evidence="8" key="1">
    <citation type="submission" date="2019-09" db="EMBL/GenBank/DDBJ databases">
        <title>Draft genome information of white flower Hibiscus syriacus.</title>
        <authorList>
            <person name="Kim Y.-M."/>
        </authorList>
    </citation>
    <scope>NUCLEOTIDE SEQUENCE [LARGE SCALE GENOMIC DNA]</scope>
    <source>
        <strain evidence="8">YM2019G1</strain>
    </source>
</reference>
<comment type="subcellular location">
    <subcellularLocation>
        <location evidence="1">Nucleus</location>
    </subcellularLocation>
</comment>
<dbReference type="GO" id="GO:0016301">
    <property type="term" value="F:kinase activity"/>
    <property type="evidence" value="ECO:0007669"/>
    <property type="project" value="UniProtKB-KW"/>
</dbReference>
<feature type="domain" description="BHLH" evidence="7">
    <location>
        <begin position="43"/>
        <end position="94"/>
    </location>
</feature>
<organism evidence="8 9">
    <name type="scientific">Hibiscus syriacus</name>
    <name type="common">Rose of Sharon</name>
    <dbReference type="NCBI Taxonomy" id="106335"/>
    <lineage>
        <taxon>Eukaryota</taxon>
        <taxon>Viridiplantae</taxon>
        <taxon>Streptophyta</taxon>
        <taxon>Embryophyta</taxon>
        <taxon>Tracheophyta</taxon>
        <taxon>Spermatophyta</taxon>
        <taxon>Magnoliopsida</taxon>
        <taxon>eudicotyledons</taxon>
        <taxon>Gunneridae</taxon>
        <taxon>Pentapetalae</taxon>
        <taxon>rosids</taxon>
        <taxon>malvids</taxon>
        <taxon>Malvales</taxon>
        <taxon>Malvaceae</taxon>
        <taxon>Malvoideae</taxon>
        <taxon>Hibiscus</taxon>
    </lineage>
</organism>